<gene>
    <name evidence="1" type="ORF">LMG32879_003170</name>
</gene>
<proteinExistence type="predicted"/>
<organism evidence="1 2">
    <name type="scientific">Brytella acorum</name>
    <dbReference type="NCBI Taxonomy" id="2959299"/>
    <lineage>
        <taxon>Bacteria</taxon>
        <taxon>Pseudomonadati</taxon>
        <taxon>Pseudomonadota</taxon>
        <taxon>Alphaproteobacteria</taxon>
        <taxon>Acetobacterales</taxon>
        <taxon>Acetobacteraceae</taxon>
        <taxon>Brytella</taxon>
    </lineage>
</organism>
<name>A0AA35UZF2_9PROT</name>
<accession>A0AA35UZF2</accession>
<evidence type="ECO:0000313" key="2">
    <source>
        <dbReference type="Proteomes" id="UP001176960"/>
    </source>
</evidence>
<dbReference type="Proteomes" id="UP001176960">
    <property type="component" value="Unassembled WGS sequence"/>
</dbReference>
<keyword evidence="2" id="KW-1185">Reference proteome</keyword>
<protein>
    <recommendedName>
        <fullName evidence="3">Glycosyltransferase</fullName>
    </recommendedName>
</protein>
<dbReference type="EMBL" id="CATKSH010000045">
    <property type="protein sequence ID" value="CAI9122310.1"/>
    <property type="molecule type" value="Genomic_DNA"/>
</dbReference>
<evidence type="ECO:0000313" key="1">
    <source>
        <dbReference type="EMBL" id="CAI9122310.1"/>
    </source>
</evidence>
<sequence>MLSDPDKLYAQIKKSGLFDEKAYLAENTDVLLSGTDPVLHYINYGHNEDARHPYPGFDPNRYISDFRLEKIDDHPFFDLVARNLYQKGTPEALLSPNEIYLYNLILHHELFDEDYYLQHNPDLKNLHIPLLVHYVKYGLRELHRNPCRKYQNNKYIRIFGKDIKNGEEPILHYIRNNLSLDFLDKGLLNSFSYEALTEASRRLLNFPLFSGADYLSLNADVKNSELLPHQHALLYGIPEGRNIISKLEIAKILGQKSSTTPKYQSATQLDKDQPVPKSIGVFYHTQGNCFIKEIAEDLLDFLKGCGYEASLETESTPLSAKPELCIFCAPHEFFFLSGSKHWEKEEILRSSLMLNTEQSQTPWFTRGLIYLLMSAGVIDFLYQNIDLFDSIGIPTFHFDPVPGCSATKILDKDRTHAFFRVLPDSAKKDTAEAALRSIAERAIDISFFGNASAKREKFFSRNADFFAERECFLYYRRPHGPILMEGVNEILGRMPFYVAENSKICLNIHRNDDPYFEWHRIIKQGAARGAVVVTEECLPTPLYQEGVHFLAETPRHMPHLISWLLDTADGQKKMQDVQNACLTIFRDRALKVSKCNDISSFISRVWKERSENA</sequence>
<dbReference type="RefSeq" id="WP_289843947.1">
    <property type="nucleotide sequence ID" value="NZ_CATKSH010000045.1"/>
</dbReference>
<dbReference type="AlphaFoldDB" id="A0AA35UZF2"/>
<comment type="caution">
    <text evidence="1">The sequence shown here is derived from an EMBL/GenBank/DDBJ whole genome shotgun (WGS) entry which is preliminary data.</text>
</comment>
<evidence type="ECO:0008006" key="3">
    <source>
        <dbReference type="Google" id="ProtNLM"/>
    </source>
</evidence>
<reference evidence="1" key="1">
    <citation type="submission" date="2023-03" db="EMBL/GenBank/DDBJ databases">
        <authorList>
            <person name="Cleenwerck I."/>
        </authorList>
    </citation>
    <scope>NUCLEOTIDE SEQUENCE</scope>
    <source>
        <strain evidence="1">LMG 32879</strain>
    </source>
</reference>